<keyword evidence="10" id="KW-1185">Reference proteome</keyword>
<comment type="subcellular location">
    <subcellularLocation>
        <location evidence="6">Cell membrane</location>
        <topology evidence="6">Multi-pass membrane protein</topology>
    </subcellularLocation>
    <subcellularLocation>
        <location evidence="1">Membrane</location>
        <topology evidence="1">Multi-pass membrane protein</topology>
    </subcellularLocation>
</comment>
<feature type="transmembrane region" description="Helical" evidence="8">
    <location>
        <begin position="171"/>
        <end position="192"/>
    </location>
</feature>
<feature type="transmembrane region" description="Helical" evidence="8">
    <location>
        <begin position="223"/>
        <end position="243"/>
    </location>
</feature>
<dbReference type="GO" id="GO:0055085">
    <property type="term" value="P:transmembrane transport"/>
    <property type="evidence" value="ECO:0007669"/>
    <property type="project" value="InterPro"/>
</dbReference>
<keyword evidence="3 6" id="KW-0812">Transmembrane</keyword>
<name>A0A543D9W7_9PSEU</name>
<feature type="transmembrane region" description="Helical" evidence="8">
    <location>
        <begin position="15"/>
        <end position="35"/>
    </location>
</feature>
<dbReference type="OrthoDB" id="1016457at2"/>
<keyword evidence="4 8" id="KW-1133">Transmembrane helix</keyword>
<feature type="transmembrane region" description="Helical" evidence="8">
    <location>
        <begin position="198"/>
        <end position="216"/>
    </location>
</feature>
<comment type="similarity">
    <text evidence="2 6">Belongs to the ABC-3 integral membrane protein family.</text>
</comment>
<feature type="transmembrane region" description="Helical" evidence="8">
    <location>
        <begin position="42"/>
        <end position="63"/>
    </location>
</feature>
<evidence type="ECO:0000313" key="10">
    <source>
        <dbReference type="Proteomes" id="UP000315677"/>
    </source>
</evidence>
<feature type="transmembrane region" description="Helical" evidence="8">
    <location>
        <begin position="137"/>
        <end position="159"/>
    </location>
</feature>
<dbReference type="GO" id="GO:0010043">
    <property type="term" value="P:response to zinc ion"/>
    <property type="evidence" value="ECO:0007669"/>
    <property type="project" value="TreeGrafter"/>
</dbReference>
<evidence type="ECO:0000256" key="7">
    <source>
        <dbReference type="SAM" id="MobiDB-lite"/>
    </source>
</evidence>
<evidence type="ECO:0000256" key="3">
    <source>
        <dbReference type="ARBA" id="ARBA00022692"/>
    </source>
</evidence>
<keyword evidence="6" id="KW-0813">Transport</keyword>
<evidence type="ECO:0000313" key="9">
    <source>
        <dbReference type="EMBL" id="TQM06110.1"/>
    </source>
</evidence>
<organism evidence="9 10">
    <name type="scientific">Pseudonocardia kunmingensis</name>
    <dbReference type="NCBI Taxonomy" id="630975"/>
    <lineage>
        <taxon>Bacteria</taxon>
        <taxon>Bacillati</taxon>
        <taxon>Actinomycetota</taxon>
        <taxon>Actinomycetes</taxon>
        <taxon>Pseudonocardiales</taxon>
        <taxon>Pseudonocardiaceae</taxon>
        <taxon>Pseudonocardia</taxon>
    </lineage>
</organism>
<dbReference type="InterPro" id="IPR001626">
    <property type="entry name" value="ABC_TroCD"/>
</dbReference>
<evidence type="ECO:0000256" key="4">
    <source>
        <dbReference type="ARBA" id="ARBA00022989"/>
    </source>
</evidence>
<dbReference type="PANTHER" id="PTHR30477">
    <property type="entry name" value="ABC-TRANSPORTER METAL-BINDING PROTEIN"/>
    <property type="match status" value="1"/>
</dbReference>
<dbReference type="Gene3D" id="1.10.3470.10">
    <property type="entry name" value="ABC transporter involved in vitamin B12 uptake, BtuC"/>
    <property type="match status" value="1"/>
</dbReference>
<dbReference type="Pfam" id="PF00950">
    <property type="entry name" value="ABC-3"/>
    <property type="match status" value="1"/>
</dbReference>
<accession>A0A543D9W7</accession>
<gene>
    <name evidence="9" type="ORF">FB558_6354</name>
</gene>
<feature type="transmembrane region" description="Helical" evidence="8">
    <location>
        <begin position="249"/>
        <end position="267"/>
    </location>
</feature>
<dbReference type="SUPFAM" id="SSF81345">
    <property type="entry name" value="ABC transporter involved in vitamin B12 uptake, BtuC"/>
    <property type="match status" value="1"/>
</dbReference>
<reference evidence="9 10" key="1">
    <citation type="submission" date="2019-06" db="EMBL/GenBank/DDBJ databases">
        <title>Sequencing the genomes of 1000 actinobacteria strains.</title>
        <authorList>
            <person name="Klenk H.-P."/>
        </authorList>
    </citation>
    <scope>NUCLEOTIDE SEQUENCE [LARGE SCALE GENOMIC DNA]</scope>
    <source>
        <strain evidence="9 10">DSM 45301</strain>
    </source>
</reference>
<feature type="transmembrane region" description="Helical" evidence="8">
    <location>
        <begin position="96"/>
        <end position="117"/>
    </location>
</feature>
<keyword evidence="5 8" id="KW-0472">Membrane</keyword>
<dbReference type="AlphaFoldDB" id="A0A543D9W7"/>
<feature type="region of interest" description="Disordered" evidence="7">
    <location>
        <begin position="278"/>
        <end position="297"/>
    </location>
</feature>
<dbReference type="EMBL" id="VFPA01000004">
    <property type="protein sequence ID" value="TQM06110.1"/>
    <property type="molecule type" value="Genomic_DNA"/>
</dbReference>
<dbReference type="Proteomes" id="UP000315677">
    <property type="component" value="Unassembled WGS sequence"/>
</dbReference>
<evidence type="ECO:0000256" key="2">
    <source>
        <dbReference type="ARBA" id="ARBA00008034"/>
    </source>
</evidence>
<evidence type="ECO:0000256" key="5">
    <source>
        <dbReference type="ARBA" id="ARBA00023136"/>
    </source>
</evidence>
<sequence length="297" mass="29749">MSVAGWLTEPLAYPFMQRACAATLAVGVAAPVAGVWATTRRLVYLTDAMSHAILAGVAAAALLGASLLVGGLVAAMAMALLVAVLVIHVRLSEDSAIGVAGQGLFALGIIGVSQSADPRALTHVLFGNPLTVTTADVIAELVVAGLVVLAVATSLPLLVATTFDPAHARTLGVRTGLVDTAVIVALGLVVVISLTTVGVLMALTLCIAPAAAARLLSLRIRRVLFLAAGLGVAAGLAGLMASYHLGLPAGPTVGVLAATEVALAALIRSAGTRFRHTGRVSPGERAAGPIHRSAGQR</sequence>
<protein>
    <submittedName>
        <fullName evidence="9">Zinc/manganese transport system permease protein/manganese/iron transport system permease protein</fullName>
    </submittedName>
</protein>
<dbReference type="PANTHER" id="PTHR30477:SF13">
    <property type="entry name" value="IRON TRANSPORT SYSTEM MEMBRANE PROTEIN HI_0360-RELATED"/>
    <property type="match status" value="1"/>
</dbReference>
<comment type="caution">
    <text evidence="9">The sequence shown here is derived from an EMBL/GenBank/DDBJ whole genome shotgun (WGS) entry which is preliminary data.</text>
</comment>
<dbReference type="GO" id="GO:0043190">
    <property type="term" value="C:ATP-binding cassette (ABC) transporter complex"/>
    <property type="evidence" value="ECO:0007669"/>
    <property type="project" value="InterPro"/>
</dbReference>
<dbReference type="InterPro" id="IPR037294">
    <property type="entry name" value="ABC_BtuC-like"/>
</dbReference>
<dbReference type="RefSeq" id="WP_142059746.1">
    <property type="nucleotide sequence ID" value="NZ_VFPA01000004.1"/>
</dbReference>
<feature type="transmembrane region" description="Helical" evidence="8">
    <location>
        <begin position="69"/>
        <end position="89"/>
    </location>
</feature>
<evidence type="ECO:0000256" key="8">
    <source>
        <dbReference type="SAM" id="Phobius"/>
    </source>
</evidence>
<evidence type="ECO:0000256" key="1">
    <source>
        <dbReference type="ARBA" id="ARBA00004141"/>
    </source>
</evidence>
<evidence type="ECO:0000256" key="6">
    <source>
        <dbReference type="RuleBase" id="RU003943"/>
    </source>
</evidence>
<proteinExistence type="inferred from homology"/>